<organism evidence="1 2">
    <name type="scientific">Pontibacter populi</name>
    <dbReference type="NCBI Taxonomy" id="890055"/>
    <lineage>
        <taxon>Bacteria</taxon>
        <taxon>Pseudomonadati</taxon>
        <taxon>Bacteroidota</taxon>
        <taxon>Cytophagia</taxon>
        <taxon>Cytophagales</taxon>
        <taxon>Hymenobacteraceae</taxon>
        <taxon>Pontibacter</taxon>
    </lineage>
</organism>
<dbReference type="InterPro" id="IPR036280">
    <property type="entry name" value="Multihaem_cyt_sf"/>
</dbReference>
<evidence type="ECO:0008006" key="3">
    <source>
        <dbReference type="Google" id="ProtNLM"/>
    </source>
</evidence>
<protein>
    <recommendedName>
        <fullName evidence="3">HNH domain-containing protein</fullName>
    </recommendedName>
</protein>
<keyword evidence="2" id="KW-1185">Reference proteome</keyword>
<accession>A0ABS6XCZ5</accession>
<comment type="caution">
    <text evidence="1">The sequence shown here is derived from an EMBL/GenBank/DDBJ whole genome shotgun (WGS) entry which is preliminary data.</text>
</comment>
<proteinExistence type="predicted"/>
<reference evidence="1 2" key="1">
    <citation type="submission" date="2021-07" db="EMBL/GenBank/DDBJ databases">
        <authorList>
            <person name="Kim M.K."/>
        </authorList>
    </citation>
    <scope>NUCLEOTIDE SEQUENCE [LARGE SCALE GENOMIC DNA]</scope>
    <source>
        <strain evidence="1 2">HLY7-15</strain>
    </source>
</reference>
<sequence length="188" mass="22332">MEGKYIPYAELLKTAEWHRKRYTILSRDHFKCTNCHKEETFTEYDEERHEVWYCWIDYDVIVRQADGTYKKCDMDFTLADKPYHMQVHHKRYILNRLPWEYNNEDLITLCNWCHSTFHQSNEVDIFAEDGKTLIANLKPCSRCHGAGSFPEYSHVQSGICFSCGGERYEQPLVNINRYTGLENPADTL</sequence>
<dbReference type="Proteomes" id="UP000774935">
    <property type="component" value="Unassembled WGS sequence"/>
</dbReference>
<dbReference type="SUPFAM" id="SSF48695">
    <property type="entry name" value="Multiheme cytochromes"/>
    <property type="match status" value="1"/>
</dbReference>
<dbReference type="EMBL" id="JAHWXQ010000003">
    <property type="protein sequence ID" value="MBW3365872.1"/>
    <property type="molecule type" value="Genomic_DNA"/>
</dbReference>
<gene>
    <name evidence="1" type="ORF">KYK27_12500</name>
</gene>
<name>A0ABS6XCZ5_9BACT</name>
<evidence type="ECO:0000313" key="2">
    <source>
        <dbReference type="Proteomes" id="UP000774935"/>
    </source>
</evidence>
<evidence type="ECO:0000313" key="1">
    <source>
        <dbReference type="EMBL" id="MBW3365872.1"/>
    </source>
</evidence>